<dbReference type="InterPro" id="IPR010982">
    <property type="entry name" value="Lambda_DNA-bd_dom_sf"/>
</dbReference>
<dbReference type="SUPFAM" id="SSF47413">
    <property type="entry name" value="lambda repressor-like DNA-binding domains"/>
    <property type="match status" value="1"/>
</dbReference>
<proteinExistence type="predicted"/>
<dbReference type="Proteomes" id="UP000001396">
    <property type="component" value="Unassembled WGS sequence"/>
</dbReference>
<evidence type="ECO:0000259" key="1">
    <source>
        <dbReference type="Pfam" id="PF03184"/>
    </source>
</evidence>
<dbReference type="RefSeq" id="XP_020427766.1">
    <property type="nucleotide sequence ID" value="XM_020581896.1"/>
</dbReference>
<gene>
    <name evidence="2" type="ORF">PPL_11138</name>
</gene>
<name>D3BT17_HETP5</name>
<comment type="caution">
    <text evidence="2">The sequence shown here is derived from an EMBL/GenBank/DDBJ whole genome shotgun (WGS) entry which is preliminary data.</text>
</comment>
<evidence type="ECO:0000313" key="3">
    <source>
        <dbReference type="Proteomes" id="UP000001396"/>
    </source>
</evidence>
<dbReference type="GO" id="GO:0005634">
    <property type="term" value="C:nucleus"/>
    <property type="evidence" value="ECO:0007669"/>
    <property type="project" value="TreeGrafter"/>
</dbReference>
<dbReference type="PANTHER" id="PTHR19303">
    <property type="entry name" value="TRANSPOSON"/>
    <property type="match status" value="1"/>
</dbReference>
<dbReference type="InterPro" id="IPR050863">
    <property type="entry name" value="CenT-Element_Derived"/>
</dbReference>
<dbReference type="AlphaFoldDB" id="D3BT17"/>
<accession>D3BT17</accession>
<reference evidence="2 3" key="1">
    <citation type="journal article" date="2011" name="Genome Res.">
        <title>Phylogeny-wide analysis of social amoeba genomes highlights ancient origins for complex intercellular communication.</title>
        <authorList>
            <person name="Heidel A.J."/>
            <person name="Lawal H.M."/>
            <person name="Felder M."/>
            <person name="Schilde C."/>
            <person name="Helps N.R."/>
            <person name="Tunggal B."/>
            <person name="Rivero F."/>
            <person name="John U."/>
            <person name="Schleicher M."/>
            <person name="Eichinger L."/>
            <person name="Platzer M."/>
            <person name="Noegel A.A."/>
            <person name="Schaap P."/>
            <person name="Gloeckner G."/>
        </authorList>
    </citation>
    <scope>NUCLEOTIDE SEQUENCE [LARGE SCALE GENOMIC DNA]</scope>
    <source>
        <strain evidence="3">ATCC 26659 / Pp 5 / PN500</strain>
    </source>
</reference>
<dbReference type="Pfam" id="PF03184">
    <property type="entry name" value="DDE_1"/>
    <property type="match status" value="1"/>
</dbReference>
<protein>
    <recommendedName>
        <fullName evidence="1">DDE-1 domain-containing protein</fullName>
    </recommendedName>
</protein>
<dbReference type="OMA" id="DTSATIC"/>
<dbReference type="GeneID" id="31366607"/>
<sequence length="533" mass="61551">MEDTQELSNIIRVTPQRISQMSREERLMEAINEIQNDTGFTQKELSQKYGVSESELSKKKNNLSFKPRGRYLTEAEELEMIKMVEESNTKNIPITKENILNWVVGKVYDKYGYTMSRHPGGDWWTKLKQKYPILKLRKVKFQDEARLKAEKEADIQCFIQSVHKVIVENQIQPKNVINSDEKGVLFTKMNQKVAIIDGGNKFETVKPRFPKQSQSQHFTMIGTITASGHALPPYNVLQIPKRVKWEHMQNSNYGVIIANESGYVTQEIKKEYVEWLLGQFKKTDKKLLLVDNHISNYFFDEQKLCDENNLIIMTFPSNLTHILQPLDLVLFSSFSQHLSNLLRDGLKDNPKFKVNDKHYQMLAYHAWSSSFNSSNIRMSWIKSGLFNWMAHEYCDPIFLKKPKNSISKEIAIAGNKEIVPANAQAMTQKERAIVMRDKKRKGAIITSQDTQDIIKITYDVSKKKRKTLDEEPTISLYQANLQINNTTNNILNNVQSSTSQPQIVSQNTSTTTNTNVAQSNDKTLVKSFFNLFK</sequence>
<organism evidence="2 3">
    <name type="scientific">Heterostelium pallidum (strain ATCC 26659 / Pp 5 / PN500)</name>
    <name type="common">Cellular slime mold</name>
    <name type="synonym">Polysphondylium pallidum</name>
    <dbReference type="NCBI Taxonomy" id="670386"/>
    <lineage>
        <taxon>Eukaryota</taxon>
        <taxon>Amoebozoa</taxon>
        <taxon>Evosea</taxon>
        <taxon>Eumycetozoa</taxon>
        <taxon>Dictyostelia</taxon>
        <taxon>Acytosteliales</taxon>
        <taxon>Acytosteliaceae</taxon>
        <taxon>Heterostelium</taxon>
    </lineage>
</organism>
<dbReference type="InParanoid" id="D3BT17"/>
<dbReference type="GO" id="GO:0003677">
    <property type="term" value="F:DNA binding"/>
    <property type="evidence" value="ECO:0007669"/>
    <property type="project" value="InterPro"/>
</dbReference>
<dbReference type="EMBL" id="ADBJ01000054">
    <property type="protein sequence ID" value="EFA75632.1"/>
    <property type="molecule type" value="Genomic_DNA"/>
</dbReference>
<keyword evidence="3" id="KW-1185">Reference proteome</keyword>
<dbReference type="STRING" id="670386.D3BT17"/>
<dbReference type="InterPro" id="IPR004875">
    <property type="entry name" value="DDE_SF_endonuclease_dom"/>
</dbReference>
<evidence type="ECO:0000313" key="2">
    <source>
        <dbReference type="EMBL" id="EFA75632.1"/>
    </source>
</evidence>
<feature type="domain" description="DDE-1" evidence="1">
    <location>
        <begin position="219"/>
        <end position="380"/>
    </location>
</feature>